<keyword evidence="2" id="KW-1185">Reference proteome</keyword>
<dbReference type="OrthoDB" id="9996906at2759"/>
<dbReference type="AlphaFoldDB" id="A0A8J8NNE7"/>
<evidence type="ECO:0000313" key="1">
    <source>
        <dbReference type="EMBL" id="TNV78511.1"/>
    </source>
</evidence>
<name>A0A8J8NNE7_HALGN</name>
<accession>A0A8J8NNE7</accession>
<gene>
    <name evidence="1" type="ORF">FGO68_gene10130</name>
</gene>
<proteinExistence type="predicted"/>
<organism evidence="1 2">
    <name type="scientific">Halteria grandinella</name>
    <dbReference type="NCBI Taxonomy" id="5974"/>
    <lineage>
        <taxon>Eukaryota</taxon>
        <taxon>Sar</taxon>
        <taxon>Alveolata</taxon>
        <taxon>Ciliophora</taxon>
        <taxon>Intramacronucleata</taxon>
        <taxon>Spirotrichea</taxon>
        <taxon>Stichotrichia</taxon>
        <taxon>Sporadotrichida</taxon>
        <taxon>Halteriidae</taxon>
        <taxon>Halteria</taxon>
    </lineage>
</organism>
<dbReference type="Proteomes" id="UP000785679">
    <property type="component" value="Unassembled WGS sequence"/>
</dbReference>
<reference evidence="1" key="1">
    <citation type="submission" date="2019-06" db="EMBL/GenBank/DDBJ databases">
        <authorList>
            <person name="Zheng W."/>
        </authorList>
    </citation>
    <scope>NUCLEOTIDE SEQUENCE</scope>
    <source>
        <strain evidence="1">QDHG01</strain>
    </source>
</reference>
<sequence length="324" mass="37001">MKERSDADNKETAALGAKVAQDIYNVKKGYLEELFNSSVNWKQVNLTKKDLALNQQKVEDQFGNTMDKNQVKFLIGWDGTVMGAVPLKLKINAFFKQYSQGFEICPVNKFLYIEGLGKLGDAEMDLTFEELHHQRPYPREIVLAIMNESGDPMSVMRGMFFDGKGTIMFNEGYTTNFETFHLSCKSSDVRDWTKDIGGIIIYTDGLVNGIKFRGGYVIIQTLESLKHIQSSEGIIHGKLFKSLFGKEPSQLPESHMRRIREKGRRKMEICLNSSEFWKVLISRRQLETENRQGNKSILETCTLAMGKWKSSLKHFVEGLIENAL</sequence>
<dbReference type="EMBL" id="RRYP01010231">
    <property type="protein sequence ID" value="TNV78511.1"/>
    <property type="molecule type" value="Genomic_DNA"/>
</dbReference>
<protein>
    <submittedName>
        <fullName evidence="1">Uncharacterized protein</fullName>
    </submittedName>
</protein>
<evidence type="ECO:0000313" key="2">
    <source>
        <dbReference type="Proteomes" id="UP000785679"/>
    </source>
</evidence>
<comment type="caution">
    <text evidence="1">The sequence shown here is derived from an EMBL/GenBank/DDBJ whole genome shotgun (WGS) entry which is preliminary data.</text>
</comment>